<evidence type="ECO:0000256" key="1">
    <source>
        <dbReference type="ARBA" id="ARBA00022490"/>
    </source>
</evidence>
<evidence type="ECO:0000313" key="9">
    <source>
        <dbReference type="Proteomes" id="UP001500298"/>
    </source>
</evidence>
<evidence type="ECO:0000256" key="3">
    <source>
        <dbReference type="ARBA" id="ARBA00022801"/>
    </source>
</evidence>
<proteinExistence type="inferred from homology"/>
<evidence type="ECO:0000259" key="7">
    <source>
        <dbReference type="Pfam" id="PF13742"/>
    </source>
</evidence>
<sequence>MPSTSIKHISLSKLNEEIHKRVMRIPSFWVVAEISSIKLDRKGNAYLDLVETNQQQLRIAQARATIWQKEFAVIHHEFQETTGRSLSEGLKILFHATVRFHAQYGLSLSIDDIHASFTLGEIHKEKAWVIQQLKEKGEYPLNKQKVLTEVPQRIAVISSKEAQGYYDFMSQIEHSGFHFDCQLFAAEVQGKHAGQALRKQLIGVWKAMQEGETFDAVVMIRGGGSKTDLSAFDELMVAQAVARFPIPVLSGIGHTNDLSVVDEVSFQNCDTPTGVAKFLIDRALQFQTTIEHLFESILVQSKNLLTTEKQNTKQLPNKIRALTDLFTNKEANQLHQLRYRLDQQAHHFIVNETAWLVHSKQMLSNTTQLTAKSRVDLAFLIKQVQSSTKQTLQQGGFETNKLKASLKSQLQIQSTLLTAEQRRLADISRDIRKNIVQITLQEKQTLSFFQQKLQYLDPKHLLKKGFVMVEQDGKIIKSSDDIVIGKEITSIFADGKVSSKVIKKT</sequence>
<comment type="caution">
    <text evidence="8">The sequence shown here is derived from an EMBL/GenBank/DDBJ whole genome shotgun (WGS) entry which is preliminary data.</text>
</comment>
<evidence type="ECO:0000259" key="6">
    <source>
        <dbReference type="Pfam" id="PF02601"/>
    </source>
</evidence>
<dbReference type="Pfam" id="PF13742">
    <property type="entry name" value="tRNA_anti_2"/>
    <property type="match status" value="1"/>
</dbReference>
<feature type="domain" description="Exonuclease VII large subunit C-terminal" evidence="6">
    <location>
        <begin position="142"/>
        <end position="499"/>
    </location>
</feature>
<dbReference type="NCBIfam" id="TIGR00237">
    <property type="entry name" value="xseA"/>
    <property type="match status" value="1"/>
</dbReference>
<evidence type="ECO:0000313" key="8">
    <source>
        <dbReference type="EMBL" id="GAA4841228.1"/>
    </source>
</evidence>
<keyword evidence="1" id="KW-0963">Cytoplasm</keyword>
<dbReference type="Pfam" id="PF02601">
    <property type="entry name" value="Exonuc_VII_L"/>
    <property type="match status" value="1"/>
</dbReference>
<comment type="catalytic activity">
    <reaction evidence="5">
        <text>Exonucleolytic cleavage in either 5'- to 3'- or 3'- to 5'-direction to yield nucleoside 5'-phosphates.</text>
        <dbReference type="EC" id="3.1.11.6"/>
    </reaction>
</comment>
<keyword evidence="9" id="KW-1185">Reference proteome</keyword>
<dbReference type="InterPro" id="IPR003753">
    <property type="entry name" value="Exonuc_VII_L"/>
</dbReference>
<dbReference type="PANTHER" id="PTHR30008">
    <property type="entry name" value="EXODEOXYRIBONUCLEASE 7 LARGE SUBUNIT"/>
    <property type="match status" value="1"/>
</dbReference>
<reference evidence="9" key="1">
    <citation type="journal article" date="2019" name="Int. J. Syst. Evol. Microbiol.">
        <title>The Global Catalogue of Microorganisms (GCM) 10K type strain sequencing project: providing services to taxonomists for standard genome sequencing and annotation.</title>
        <authorList>
            <consortium name="The Broad Institute Genomics Platform"/>
            <consortium name="The Broad Institute Genome Sequencing Center for Infectious Disease"/>
            <person name="Wu L."/>
            <person name="Ma J."/>
        </authorList>
    </citation>
    <scope>NUCLEOTIDE SEQUENCE [LARGE SCALE GENOMIC DNA]</scope>
    <source>
        <strain evidence="9">JCM 18326</strain>
    </source>
</reference>
<protein>
    <recommendedName>
        <fullName evidence="5">Exodeoxyribonuclease 7 large subunit</fullName>
        <ecNumber evidence="5">3.1.11.6</ecNumber>
    </recommendedName>
</protein>
<evidence type="ECO:0000256" key="5">
    <source>
        <dbReference type="RuleBase" id="RU004355"/>
    </source>
</evidence>
<evidence type="ECO:0000256" key="2">
    <source>
        <dbReference type="ARBA" id="ARBA00022722"/>
    </source>
</evidence>
<dbReference type="RefSeq" id="WP_345372799.1">
    <property type="nucleotide sequence ID" value="NZ_BAABJX010000042.1"/>
</dbReference>
<keyword evidence="2 5" id="KW-0540">Nuclease</keyword>
<dbReference type="EMBL" id="BAABJX010000042">
    <property type="protein sequence ID" value="GAA4841228.1"/>
    <property type="molecule type" value="Genomic_DNA"/>
</dbReference>
<name>A0ABP9DJG7_9BACT</name>
<dbReference type="InterPro" id="IPR020579">
    <property type="entry name" value="Exonuc_VII_lsu_C"/>
</dbReference>
<dbReference type="Proteomes" id="UP001500298">
    <property type="component" value="Unassembled WGS sequence"/>
</dbReference>
<keyword evidence="3 5" id="KW-0378">Hydrolase</keyword>
<organism evidence="8 9">
    <name type="scientific">Algivirga pacifica</name>
    <dbReference type="NCBI Taxonomy" id="1162670"/>
    <lineage>
        <taxon>Bacteria</taxon>
        <taxon>Pseudomonadati</taxon>
        <taxon>Bacteroidota</taxon>
        <taxon>Cytophagia</taxon>
        <taxon>Cytophagales</taxon>
        <taxon>Flammeovirgaceae</taxon>
        <taxon>Algivirga</taxon>
    </lineage>
</organism>
<dbReference type="EC" id="3.1.11.6" evidence="5"/>
<accession>A0ABP9DJG7</accession>
<dbReference type="PANTHER" id="PTHR30008:SF0">
    <property type="entry name" value="EXODEOXYRIBONUCLEASE 7 LARGE SUBUNIT"/>
    <property type="match status" value="1"/>
</dbReference>
<comment type="subcellular location">
    <subcellularLocation>
        <location evidence="5">Cytoplasm</location>
    </subcellularLocation>
</comment>
<comment type="similarity">
    <text evidence="5">Belongs to the XseA family.</text>
</comment>
<gene>
    <name evidence="8" type="primary">xseA</name>
    <name evidence="8" type="ORF">GCM10023331_27820</name>
</gene>
<keyword evidence="4 5" id="KW-0269">Exonuclease</keyword>
<dbReference type="InterPro" id="IPR025824">
    <property type="entry name" value="OB-fold_nuc-bd_dom"/>
</dbReference>
<dbReference type="CDD" id="cd04489">
    <property type="entry name" value="ExoVII_LU_OBF"/>
    <property type="match status" value="1"/>
</dbReference>
<feature type="domain" description="OB-fold nucleic acid binding" evidence="7">
    <location>
        <begin position="10"/>
        <end position="113"/>
    </location>
</feature>
<evidence type="ECO:0000256" key="4">
    <source>
        <dbReference type="ARBA" id="ARBA00022839"/>
    </source>
</evidence>